<feature type="compositionally biased region" description="Basic and acidic residues" evidence="1">
    <location>
        <begin position="83"/>
        <end position="102"/>
    </location>
</feature>
<dbReference type="GO" id="GO:0003904">
    <property type="term" value="F:deoxyribodipyrimidine photo-lyase activity"/>
    <property type="evidence" value="ECO:0007669"/>
    <property type="project" value="TreeGrafter"/>
</dbReference>
<proteinExistence type="predicted"/>
<dbReference type="InterPro" id="IPR052219">
    <property type="entry name" value="Photolyase_Class-2"/>
</dbReference>
<dbReference type="EMBL" id="CCYD01000193">
    <property type="protein sequence ID" value="CEG36346.1"/>
    <property type="molecule type" value="Genomic_DNA"/>
</dbReference>
<dbReference type="OMA" id="PPWEAAT"/>
<dbReference type="RefSeq" id="XP_024572715.1">
    <property type="nucleotide sequence ID" value="XM_024719790.1"/>
</dbReference>
<protein>
    <recommendedName>
        <fullName evidence="4">Photolyase/cryptochrome alpha/beta domain-containing protein</fullName>
    </recommendedName>
</protein>
<evidence type="ECO:0008006" key="4">
    <source>
        <dbReference type="Google" id="ProtNLM"/>
    </source>
</evidence>
<accession>A0A0P1A800</accession>
<dbReference type="GO" id="GO:0000719">
    <property type="term" value="P:photoreactive repair"/>
    <property type="evidence" value="ECO:0007669"/>
    <property type="project" value="TreeGrafter"/>
</dbReference>
<dbReference type="Proteomes" id="UP000054928">
    <property type="component" value="Unassembled WGS sequence"/>
</dbReference>
<dbReference type="STRING" id="4781.A0A0P1A800"/>
<sequence length="792" mass="89142">MSLPNATEVRRISTQLAKLEQQRAQGNLPHEETPLRLYSVRTGGFVRVLDKHPEPISQGMLEAIDAFISESHNSADIEEIKTTLENKEQENDDVRLNDRGEADGAEGSMSEHGQIVESCDSTKEFTKMKLCSAKTDDNVTNTESATCVSVKMLPPWENGDSFATPIELIGRNELVSEYLGKQFKVKNLMTVEQVDGTELNNHKTEEVKTESWKPVDHRTLFEHWPPQLEERRKLWFVSRNYDRKEGVVGSKHRPVLYWMHNTLRVMQGNYGLEAAILLSRRLQAPLVVFSLIPSSIIYPICHSTTASDAYARFSLVELYQQFLHAGVPFYGLTFRHSEEFGALNSKQTLSLNLNPLYEVLDAFKPIVVVADAMFDAPSRNDFVRLTQFLDLHRSSCLWSLVSMDSLTCCPIYQLSANLKCSFKSNAAYASEEQFVAEYATYSRAQQEAYAFSVLPRDCVPDRASNQGPTEVLASVMQRLHLEEVNWHLVKAGNFQSSCSTRRFSEGEGLQKLSQLLSSSDNQPAIQAELRGGGVLSLLPFIRHGTLFAGYVLRRISEAIVSRPTPKSSQERRALAMLKVMRSRAAIHLGKERDYALYLALWSAVRIEVDTFNGVNQLNLASLSTSEIIASLDVSESRASSLQNYQKLLPSWAFSAANLVGLSNGQQPGAALYDLQKLESAQTQDRYWNEIQKFVVEQQYLHPLLVVYWAYRLMTWNVSVRAAIATIDSLLSQCTLGSNISPDAVFMVWKLLFRLGSSNTINGTKSFNLADPQQFQRVLESEIASQPKLQLYS</sequence>
<reference evidence="3" key="1">
    <citation type="submission" date="2014-09" db="EMBL/GenBank/DDBJ databases">
        <authorList>
            <person name="Sharma Rahul"/>
            <person name="Thines Marco"/>
        </authorList>
    </citation>
    <scope>NUCLEOTIDE SEQUENCE [LARGE SCALE GENOMIC DNA]</scope>
</reference>
<feature type="region of interest" description="Disordered" evidence="1">
    <location>
        <begin position="83"/>
        <end position="113"/>
    </location>
</feature>
<dbReference type="GeneID" id="36397491"/>
<dbReference type="InterPro" id="IPR014729">
    <property type="entry name" value="Rossmann-like_a/b/a_fold"/>
</dbReference>
<name>A0A0P1A800_PLAHL</name>
<dbReference type="Gene3D" id="3.40.50.620">
    <property type="entry name" value="HUPs"/>
    <property type="match status" value="1"/>
</dbReference>
<dbReference type="OrthoDB" id="79696at2759"/>
<keyword evidence="3" id="KW-1185">Reference proteome</keyword>
<organism evidence="2 3">
    <name type="scientific">Plasmopara halstedii</name>
    <name type="common">Downy mildew of sunflower</name>
    <dbReference type="NCBI Taxonomy" id="4781"/>
    <lineage>
        <taxon>Eukaryota</taxon>
        <taxon>Sar</taxon>
        <taxon>Stramenopiles</taxon>
        <taxon>Oomycota</taxon>
        <taxon>Peronosporomycetes</taxon>
        <taxon>Peronosporales</taxon>
        <taxon>Peronosporaceae</taxon>
        <taxon>Plasmopara</taxon>
    </lineage>
</organism>
<evidence type="ECO:0000256" key="1">
    <source>
        <dbReference type="SAM" id="MobiDB-lite"/>
    </source>
</evidence>
<evidence type="ECO:0000313" key="2">
    <source>
        <dbReference type="EMBL" id="CEG36346.1"/>
    </source>
</evidence>
<dbReference type="Gene3D" id="1.10.579.10">
    <property type="entry name" value="DNA Cyclobutane Dipyrimidine Photolyase, subunit A, domain 3"/>
    <property type="match status" value="1"/>
</dbReference>
<dbReference type="AlphaFoldDB" id="A0A0P1A800"/>
<evidence type="ECO:0000313" key="3">
    <source>
        <dbReference type="Proteomes" id="UP000054928"/>
    </source>
</evidence>
<dbReference type="PANTHER" id="PTHR10211">
    <property type="entry name" value="DEOXYRIBODIPYRIMIDINE PHOTOLYASE"/>
    <property type="match status" value="1"/>
</dbReference>
<dbReference type="PANTHER" id="PTHR10211:SF0">
    <property type="entry name" value="DEOXYRIBODIPYRIMIDINE PHOTO-LYASE"/>
    <property type="match status" value="1"/>
</dbReference>